<evidence type="ECO:0000256" key="2">
    <source>
        <dbReference type="ARBA" id="ARBA00023134"/>
    </source>
</evidence>
<dbReference type="GO" id="GO:0046872">
    <property type="term" value="F:metal ion binding"/>
    <property type="evidence" value="ECO:0007669"/>
    <property type="project" value="UniProtKB-KW"/>
</dbReference>
<feature type="binding site" evidence="4">
    <location>
        <position position="813"/>
    </location>
    <ligand>
        <name>Mg(2+)</name>
        <dbReference type="ChEBI" id="CHEBI:18420"/>
    </ligand>
</feature>
<feature type="binding site" evidence="3">
    <location>
        <position position="835"/>
    </location>
    <ligand>
        <name>GTP</name>
        <dbReference type="ChEBI" id="CHEBI:37565"/>
    </ligand>
</feature>
<keyword evidence="7" id="KW-1185">Reference proteome</keyword>
<dbReference type="SMART" id="SM00233">
    <property type="entry name" value="PH"/>
    <property type="match status" value="1"/>
</dbReference>
<evidence type="ECO:0000256" key="3">
    <source>
        <dbReference type="PIRSR" id="PIRSR606689-1"/>
    </source>
</evidence>
<dbReference type="Pfam" id="PF00025">
    <property type="entry name" value="Arf"/>
    <property type="match status" value="1"/>
</dbReference>
<dbReference type="SMART" id="SM00177">
    <property type="entry name" value="ARF"/>
    <property type="match status" value="1"/>
</dbReference>
<keyword evidence="4" id="KW-0479">Metal-binding</keyword>
<sequence length="991" mass="111904">MNPPPSNEENIMGVVRCMHIKGSSHNPFMTYKKRFWVVDQSQGRLEVYKNDQEPFPLTKYPASEVRGVVFSGYKQNKFYGLSLQLRHSVNIRFRFNSMAERDRWYAAITRLIERYAAYNRDQNVLRVAQRRTMAAERSLGVSITLAIAGLSDIPDDLLQYLVEAVDMAIDTISAVVHKYGSENDIPRRYTLTVAAAGSQPNTEPQYDPTTRSLVLNVTIARDMLGNVCFHVADSNDIMKITQSHVWRDPCIEGWLTTNKSCVAVCREIGEMLGLKKPFPFTFQWRQNLRDTARVEQYLRRYVHEDFLRDVQRQIVEVAEDFGRSEGAAEESVYIKYIGEYVSGIAITLDEKTVNASKPPELFVTTTFEYQQRCRHAVVMISRYFEAYQKPRVLARSLRDQLVNVIILADLGKHMSEVRASLSHALGGHGDVKIIWGNLLIACAKVGVPLLLRNLSHLVLSCSNIYLGRLESLQQLSSGFESSTEGYSPLFGMMFRNISSIVVDFVPFVVGQTKSLPDPQIQQSILTDYILCSTEEHQAAMMDLVSKWRVAPQANHAYAVVSQLFIFPSMPVAMFKEWCEDNLRDILEPSRSIYIGGDSGSWSSTSSDDLGDAVAFERSAETQVLDIHRVVSLVYDSQVASVNLKIGADAIIDAIQSLEAAFENRRIRKHDLVRVLVSNLRRLRLMYSYTLGGEMATSLDLPSAVTLLYELCEYEESVAGIEERLREYAVQQNKTRFETGNEPIVDNNDASTNLLRQMYDFQCVSRVALNHLLPLEAKIARRGWRVGFVAGLESVGKTLILNSLRGLVQSTVPTVGLSQQVVAFQEWIFSMKELGGRKTFRDNWRYYVERMKEIDFLFFVVDSMNKGGLKDVAAYLRAVTDHFSTVPLVVVFNNYRAGSRGTPSLKDLETSIKLDVVRHRQTDRSVFVGACDITVVSSAHRTLPPTLLSALNELSTCLLRVSSPERTPVKPKAGGTVETMMKRLSSSLSWRL</sequence>
<evidence type="ECO:0000256" key="4">
    <source>
        <dbReference type="PIRSR" id="PIRSR606689-2"/>
    </source>
</evidence>
<dbReference type="RefSeq" id="XP_029242992.1">
    <property type="nucleotide sequence ID" value="XM_029377102.1"/>
</dbReference>
<proteinExistence type="predicted"/>
<dbReference type="GO" id="GO:0005525">
    <property type="term" value="F:GTP binding"/>
    <property type="evidence" value="ECO:0007669"/>
    <property type="project" value="UniProtKB-KW"/>
</dbReference>
<dbReference type="GO" id="GO:0003924">
    <property type="term" value="F:GTPase activity"/>
    <property type="evidence" value="ECO:0007669"/>
    <property type="project" value="InterPro"/>
</dbReference>
<dbReference type="Proteomes" id="UP000283634">
    <property type="component" value="Unassembled WGS sequence"/>
</dbReference>
<dbReference type="InterPro" id="IPR027417">
    <property type="entry name" value="P-loop_NTPase"/>
</dbReference>
<keyword evidence="2 3" id="KW-0342">GTP-binding</keyword>
<protein>
    <submittedName>
        <fullName evidence="6">Putative ADP-ribosylation factor-like 2, arl2</fullName>
    </submittedName>
</protein>
<gene>
    <name evidence="6" type="ORF">TraAM80_00005</name>
</gene>
<dbReference type="VEuPathDB" id="TriTrypDB:TRSC58_00682"/>
<dbReference type="OrthoDB" id="240915at2759"/>
<name>A0A422P552_TRYRA</name>
<dbReference type="EMBL" id="MKGL01000001">
    <property type="protein sequence ID" value="RNF12849.1"/>
    <property type="molecule type" value="Genomic_DNA"/>
</dbReference>
<feature type="binding site" evidence="4">
    <location>
        <position position="797"/>
    </location>
    <ligand>
        <name>Mg(2+)</name>
        <dbReference type="ChEBI" id="CHEBI:18420"/>
    </ligand>
</feature>
<evidence type="ECO:0000259" key="5">
    <source>
        <dbReference type="SMART" id="SM00233"/>
    </source>
</evidence>
<evidence type="ECO:0000313" key="6">
    <source>
        <dbReference type="EMBL" id="RNF12849.1"/>
    </source>
</evidence>
<dbReference type="InterPro" id="IPR006689">
    <property type="entry name" value="Small_GTPase_ARF/SAR"/>
</dbReference>
<dbReference type="InterPro" id="IPR001849">
    <property type="entry name" value="PH_domain"/>
</dbReference>
<dbReference type="InterPro" id="IPR024156">
    <property type="entry name" value="Small_GTPase_ARF"/>
</dbReference>
<organism evidence="6 7">
    <name type="scientific">Trypanosoma rangeli</name>
    <dbReference type="NCBI Taxonomy" id="5698"/>
    <lineage>
        <taxon>Eukaryota</taxon>
        <taxon>Discoba</taxon>
        <taxon>Euglenozoa</taxon>
        <taxon>Kinetoplastea</taxon>
        <taxon>Metakinetoplastina</taxon>
        <taxon>Trypanosomatida</taxon>
        <taxon>Trypanosomatidae</taxon>
        <taxon>Trypanosoma</taxon>
        <taxon>Herpetosoma</taxon>
    </lineage>
</organism>
<evidence type="ECO:0000256" key="1">
    <source>
        <dbReference type="ARBA" id="ARBA00022741"/>
    </source>
</evidence>
<evidence type="ECO:0000313" key="7">
    <source>
        <dbReference type="Proteomes" id="UP000283634"/>
    </source>
</evidence>
<comment type="caution">
    <text evidence="6">The sequence shown here is derived from an EMBL/GenBank/DDBJ whole genome shotgun (WGS) entry which is preliminary data.</text>
</comment>
<dbReference type="AlphaFoldDB" id="A0A422P552"/>
<dbReference type="SUPFAM" id="SSF50729">
    <property type="entry name" value="PH domain-like"/>
    <property type="match status" value="1"/>
</dbReference>
<dbReference type="Gene3D" id="2.30.29.30">
    <property type="entry name" value="Pleckstrin-homology domain (PH domain)/Phosphotyrosine-binding domain (PTB)"/>
    <property type="match status" value="1"/>
</dbReference>
<dbReference type="Gene3D" id="3.40.50.300">
    <property type="entry name" value="P-loop containing nucleotide triphosphate hydrolases"/>
    <property type="match status" value="1"/>
</dbReference>
<dbReference type="PANTHER" id="PTHR11711">
    <property type="entry name" value="ADP RIBOSYLATION FACTOR-RELATED"/>
    <property type="match status" value="1"/>
</dbReference>
<dbReference type="InterPro" id="IPR011993">
    <property type="entry name" value="PH-like_dom_sf"/>
</dbReference>
<keyword evidence="4" id="KW-0460">Magnesium</keyword>
<dbReference type="SUPFAM" id="SSF52540">
    <property type="entry name" value="P-loop containing nucleoside triphosphate hydrolases"/>
    <property type="match status" value="1"/>
</dbReference>
<feature type="domain" description="PH" evidence="5">
    <location>
        <begin position="9"/>
        <end position="115"/>
    </location>
</feature>
<dbReference type="CDD" id="cd00821">
    <property type="entry name" value="PH"/>
    <property type="match status" value="1"/>
</dbReference>
<accession>A0A422P552</accession>
<feature type="binding site" evidence="3">
    <location>
        <begin position="790"/>
        <end position="797"/>
    </location>
    <ligand>
        <name>GTP</name>
        <dbReference type="ChEBI" id="CHEBI:37565"/>
    </ligand>
</feature>
<dbReference type="GeneID" id="40323938"/>
<reference evidence="6 7" key="1">
    <citation type="journal article" date="2018" name="BMC Genomics">
        <title>Genomic comparison of Trypanosoma conorhini and Trypanosoma rangeli to Trypanosoma cruzi strains of high and low virulence.</title>
        <authorList>
            <person name="Bradwell K.R."/>
            <person name="Koparde V.N."/>
            <person name="Matveyev A.V."/>
            <person name="Serrano M.G."/>
            <person name="Alves J.M."/>
            <person name="Parikh H."/>
            <person name="Huang B."/>
            <person name="Lee V."/>
            <person name="Espinosa-Alvarez O."/>
            <person name="Ortiz P.A."/>
            <person name="Costa-Martins A.G."/>
            <person name="Teixeira M.M."/>
            <person name="Buck G.A."/>
        </authorList>
    </citation>
    <scope>NUCLEOTIDE SEQUENCE [LARGE SCALE GENOMIC DNA]</scope>
    <source>
        <strain evidence="6 7">AM80</strain>
    </source>
</reference>
<keyword evidence="1 3" id="KW-0547">Nucleotide-binding</keyword>
<dbReference type="OMA" id="EVYKNDQ"/>
<dbReference type="Pfam" id="PF00169">
    <property type="entry name" value="PH"/>
    <property type="match status" value="1"/>
</dbReference>